<dbReference type="InterPro" id="IPR025487">
    <property type="entry name" value="DUF4379"/>
</dbReference>
<evidence type="ECO:0000259" key="2">
    <source>
        <dbReference type="Pfam" id="PF14311"/>
    </source>
</evidence>
<reference evidence="3 4" key="1">
    <citation type="submission" date="2016-06" db="EMBL/GenBank/DDBJ databases">
        <authorList>
            <person name="Kjaerup R.B."/>
            <person name="Dalgaard T.S."/>
            <person name="Juul-Madsen H.R."/>
        </authorList>
    </citation>
    <scope>NUCLEOTIDE SEQUENCE [LARGE SCALE GENOMIC DNA]</scope>
    <source>
        <strain evidence="3 4">DSM 43913</strain>
    </source>
</reference>
<evidence type="ECO:0000313" key="3">
    <source>
        <dbReference type="EMBL" id="SCG15577.1"/>
    </source>
</evidence>
<proteinExistence type="predicted"/>
<evidence type="ECO:0000256" key="1">
    <source>
        <dbReference type="SAM" id="MobiDB-lite"/>
    </source>
</evidence>
<feature type="domain" description="Treble clef zinc finger" evidence="2">
    <location>
        <begin position="234"/>
        <end position="287"/>
    </location>
</feature>
<feature type="compositionally biased region" description="Basic and acidic residues" evidence="1">
    <location>
        <begin position="23"/>
        <end position="32"/>
    </location>
</feature>
<dbReference type="Proteomes" id="UP000198251">
    <property type="component" value="Chromosome I"/>
</dbReference>
<gene>
    <name evidence="3" type="ORF">GA0070610_1812</name>
</gene>
<dbReference type="AlphaFoldDB" id="A0A1C5G797"/>
<feature type="domain" description="Treble clef zinc finger" evidence="2">
    <location>
        <begin position="167"/>
        <end position="221"/>
    </location>
</feature>
<evidence type="ECO:0000313" key="4">
    <source>
        <dbReference type="Proteomes" id="UP000198251"/>
    </source>
</evidence>
<protein>
    <submittedName>
        <fullName evidence="3">Probable Zinc-ribbon domain-containing protein</fullName>
    </submittedName>
</protein>
<dbReference type="PANTHER" id="PTHR37317:SF1">
    <property type="entry name" value="ZINC-RIBBON DOMAIN-CONTAINING PROTEIN-RELATED"/>
    <property type="match status" value="1"/>
</dbReference>
<dbReference type="Pfam" id="PF14311">
    <property type="entry name" value="DUF4379"/>
    <property type="match status" value="3"/>
</dbReference>
<keyword evidence="4" id="KW-1185">Reference proteome</keyword>
<dbReference type="EMBL" id="LT607733">
    <property type="protein sequence ID" value="SCG15577.1"/>
    <property type="molecule type" value="Genomic_DNA"/>
</dbReference>
<sequence>MVKTAAVGRTDADRRRRQPLEQTHPDAGEHWIADANHPETPATVTAKSRRAFWWKCASGHVFQAPVHDVAAGDGSISTRSCLQCRDARDAEFARLMTLRLVDLPEVVVAWRDEQPIEDLTLRDRGMWKLECPNGHKPRMSAYLYYTQGCQHCRAQKAEPLTRAFPELAAQWHPTKNRLTPDQVGETSRRRAWWISPCCAHEWEESPRDRVLQPALRCPLCNTILRSLAYRDPDLAAQWHPGNALTAYHVKPFSSVTVRWVCPADASHQWDAPVMVRSSGTGCPTCSTAGKSAIETALAEALKTLIPATRQDARIARTGGGPAWRVDVLTVVAERPLAVEYDGEYWHRDKTALDLEKTADLLTSGHLVVRVRENDLPDLPIEHPHLLQTRHRPQFETAPPLAASIVTWARSTVAR</sequence>
<feature type="region of interest" description="Disordered" evidence="1">
    <location>
        <begin position="1"/>
        <end position="34"/>
    </location>
</feature>
<dbReference type="Gene3D" id="3.40.960.10">
    <property type="entry name" value="VSR Endonuclease"/>
    <property type="match status" value="1"/>
</dbReference>
<name>A0A1C5G797_MICEH</name>
<feature type="domain" description="Treble clef zinc finger" evidence="2">
    <location>
        <begin position="30"/>
        <end position="85"/>
    </location>
</feature>
<accession>A0A1C5G797</accession>
<organism evidence="3 4">
    <name type="scientific">Micromonospora echinofusca</name>
    <dbReference type="NCBI Taxonomy" id="47858"/>
    <lineage>
        <taxon>Bacteria</taxon>
        <taxon>Bacillati</taxon>
        <taxon>Actinomycetota</taxon>
        <taxon>Actinomycetes</taxon>
        <taxon>Micromonosporales</taxon>
        <taxon>Micromonosporaceae</taxon>
        <taxon>Micromonospora</taxon>
    </lineage>
</organism>
<dbReference type="PANTHER" id="PTHR37317">
    <property type="entry name" value="BLR8090 PROTEIN"/>
    <property type="match status" value="1"/>
</dbReference>